<protein>
    <recommendedName>
        <fullName evidence="2">Kinetochore protein Sos7 coiled-coil domain-containing protein</fullName>
    </recommendedName>
</protein>
<name>A0A8E2J6W6_9APHY</name>
<organism evidence="3 4">
    <name type="scientific">Obba rivulosa</name>
    <dbReference type="NCBI Taxonomy" id="1052685"/>
    <lineage>
        <taxon>Eukaryota</taxon>
        <taxon>Fungi</taxon>
        <taxon>Dikarya</taxon>
        <taxon>Basidiomycota</taxon>
        <taxon>Agaricomycotina</taxon>
        <taxon>Agaricomycetes</taxon>
        <taxon>Polyporales</taxon>
        <taxon>Gelatoporiaceae</taxon>
        <taxon>Obba</taxon>
    </lineage>
</organism>
<evidence type="ECO:0000256" key="1">
    <source>
        <dbReference type="SAM" id="Coils"/>
    </source>
</evidence>
<feature type="domain" description="Kinetochore protein Sos7 coiled-coil" evidence="2">
    <location>
        <begin position="74"/>
        <end position="147"/>
    </location>
</feature>
<feature type="coiled-coil region" evidence="1">
    <location>
        <begin position="199"/>
        <end position="247"/>
    </location>
</feature>
<dbReference type="PANTHER" id="PTHR37329:SF1">
    <property type="entry name" value="KINETOCHORE PROTEIN SOS7"/>
    <property type="match status" value="1"/>
</dbReference>
<dbReference type="GO" id="GO:0034501">
    <property type="term" value="P:protein localization to kinetochore"/>
    <property type="evidence" value="ECO:0007669"/>
    <property type="project" value="InterPro"/>
</dbReference>
<sequence>MLPPTEPESSARLEAARALKAALENARTHLVEHREQFDAKQALSASDANALYEGHTGLTDPALIAVEVAAQISFLRKLKFQYREQKAKDQYIKTIVSDDAQLITADDNELLNAANEQKKQALKVAKSQLAEKYDDIRTLAPLVEQDYTKAKALTQEAASLADKILDARLTLTRLRQAHPPPRLTVASASAQLDAQVAEMQTLDEALQAVTARVERVKERVKDGAREVERLRVQRAELEKQVMAGKDEAEDGRVVGLYDWFTASLALHRRLASLDSYKQASENELHLSYAIRRPSRSARSMHKVLIKLLFVPNTRRLADAQIDGLEQDLGDLVGAHVQANDVPGLITAVLMRARAEG</sequence>
<dbReference type="Pfam" id="PF20882">
    <property type="entry name" value="Sos7"/>
    <property type="match status" value="1"/>
</dbReference>
<dbReference type="EMBL" id="KV722331">
    <property type="protein sequence ID" value="OCH96242.1"/>
    <property type="molecule type" value="Genomic_DNA"/>
</dbReference>
<proteinExistence type="predicted"/>
<dbReference type="Proteomes" id="UP000250043">
    <property type="component" value="Unassembled WGS sequence"/>
</dbReference>
<dbReference type="GO" id="GO:0051315">
    <property type="term" value="P:attachment of mitotic spindle microtubules to kinetochore"/>
    <property type="evidence" value="ECO:0007669"/>
    <property type="project" value="TreeGrafter"/>
</dbReference>
<evidence type="ECO:0000313" key="4">
    <source>
        <dbReference type="Proteomes" id="UP000250043"/>
    </source>
</evidence>
<evidence type="ECO:0000259" key="2">
    <source>
        <dbReference type="Pfam" id="PF20882"/>
    </source>
</evidence>
<reference evidence="3 4" key="1">
    <citation type="submission" date="2016-07" db="EMBL/GenBank/DDBJ databases">
        <title>Draft genome of the white-rot fungus Obba rivulosa 3A-2.</title>
        <authorList>
            <consortium name="DOE Joint Genome Institute"/>
            <person name="Miettinen O."/>
            <person name="Riley R."/>
            <person name="Acob R."/>
            <person name="Barry K."/>
            <person name="Cullen D."/>
            <person name="De Vries R."/>
            <person name="Hainaut M."/>
            <person name="Hatakka A."/>
            <person name="Henrissat B."/>
            <person name="Hilden K."/>
            <person name="Kuo R."/>
            <person name="Labutti K."/>
            <person name="Lipzen A."/>
            <person name="Makela M.R."/>
            <person name="Sandor L."/>
            <person name="Spatafora J.W."/>
            <person name="Grigoriev I.V."/>
            <person name="Hibbett D.S."/>
        </authorList>
    </citation>
    <scope>NUCLEOTIDE SEQUENCE [LARGE SCALE GENOMIC DNA]</scope>
    <source>
        <strain evidence="3 4">3A-2</strain>
    </source>
</reference>
<keyword evidence="4" id="KW-1185">Reference proteome</keyword>
<accession>A0A8E2J6W6</accession>
<dbReference type="OrthoDB" id="18959at2759"/>
<dbReference type="PANTHER" id="PTHR37329">
    <property type="entry name" value="KINETOCHORE PROTEIN SOS7"/>
    <property type="match status" value="1"/>
</dbReference>
<dbReference type="InterPro" id="IPR037475">
    <property type="entry name" value="Sos7"/>
</dbReference>
<gene>
    <name evidence="3" type="ORF">OBBRIDRAFT_765746</name>
</gene>
<dbReference type="AlphaFoldDB" id="A0A8E2J6W6"/>
<keyword evidence="1" id="KW-0175">Coiled coil</keyword>
<evidence type="ECO:0000313" key="3">
    <source>
        <dbReference type="EMBL" id="OCH96242.1"/>
    </source>
</evidence>
<dbReference type="InterPro" id="IPR048781">
    <property type="entry name" value="Sos7_CC"/>
</dbReference>
<dbReference type="GO" id="GO:0000776">
    <property type="term" value="C:kinetochore"/>
    <property type="evidence" value="ECO:0007669"/>
    <property type="project" value="InterPro"/>
</dbReference>